<dbReference type="PROSITE" id="PS50089">
    <property type="entry name" value="ZF_RING_2"/>
    <property type="match status" value="1"/>
</dbReference>
<feature type="compositionally biased region" description="Acidic residues" evidence="2">
    <location>
        <begin position="811"/>
        <end position="829"/>
    </location>
</feature>
<dbReference type="SUPFAM" id="SSF57850">
    <property type="entry name" value="RING/U-box"/>
    <property type="match status" value="1"/>
</dbReference>
<feature type="region of interest" description="Disordered" evidence="2">
    <location>
        <begin position="736"/>
        <end position="954"/>
    </location>
</feature>
<dbReference type="InterPro" id="IPR001841">
    <property type="entry name" value="Znf_RING"/>
</dbReference>
<feature type="compositionally biased region" description="Basic and acidic residues" evidence="2">
    <location>
        <begin position="412"/>
        <end position="426"/>
    </location>
</feature>
<dbReference type="HOGENOM" id="CLU_235665_0_0_1"/>
<feature type="compositionally biased region" description="Polar residues" evidence="2">
    <location>
        <begin position="1561"/>
        <end position="1574"/>
    </location>
</feature>
<feature type="region of interest" description="Disordered" evidence="2">
    <location>
        <begin position="80"/>
        <end position="126"/>
    </location>
</feature>
<feature type="compositionally biased region" description="Low complexity" evidence="2">
    <location>
        <begin position="837"/>
        <end position="850"/>
    </location>
</feature>
<dbReference type="OrthoDB" id="8062037at2759"/>
<reference evidence="4 5" key="1">
    <citation type="journal article" date="2014" name="Genome Announc.">
        <title>Genome sequence of the basidiomycetous fungus Pseudozyma aphidis DSM70725, an efficient producer of biosurfactant mannosylerythritol lipids.</title>
        <authorList>
            <person name="Lorenz S."/>
            <person name="Guenther M."/>
            <person name="Grumaz C."/>
            <person name="Rupp S."/>
            <person name="Zibek S."/>
            <person name="Sohn K."/>
        </authorList>
    </citation>
    <scope>NUCLEOTIDE SEQUENCE [LARGE SCALE GENOMIC DNA]</scope>
    <source>
        <strain evidence="5">ATCC 32657 / CBS 517.83 / DSM 70725 / JCM 10318 / NBRC 10182 / NRRL Y-7954 / St-0401</strain>
    </source>
</reference>
<feature type="compositionally biased region" description="Low complexity" evidence="2">
    <location>
        <begin position="375"/>
        <end position="385"/>
    </location>
</feature>
<feature type="compositionally biased region" description="Polar residues" evidence="2">
    <location>
        <begin position="1048"/>
        <end position="1065"/>
    </location>
</feature>
<proteinExistence type="predicted"/>
<name>W3VH91_MOEAP</name>
<feature type="region of interest" description="Disordered" evidence="2">
    <location>
        <begin position="1250"/>
        <end position="1280"/>
    </location>
</feature>
<feature type="compositionally biased region" description="Basic and acidic residues" evidence="2">
    <location>
        <begin position="1"/>
        <end position="12"/>
    </location>
</feature>
<feature type="region of interest" description="Disordered" evidence="2">
    <location>
        <begin position="673"/>
        <end position="719"/>
    </location>
</feature>
<dbReference type="Pfam" id="PF13639">
    <property type="entry name" value="zf-RING_2"/>
    <property type="match status" value="1"/>
</dbReference>
<feature type="compositionally biased region" description="Polar residues" evidence="2">
    <location>
        <begin position="1164"/>
        <end position="1173"/>
    </location>
</feature>
<dbReference type="InterPro" id="IPR039398">
    <property type="entry name" value="Deltex_fam"/>
</dbReference>
<dbReference type="SMART" id="SM00184">
    <property type="entry name" value="RING"/>
    <property type="match status" value="1"/>
</dbReference>
<accession>W3VH91</accession>
<dbReference type="GO" id="GO:0008270">
    <property type="term" value="F:zinc ion binding"/>
    <property type="evidence" value="ECO:0007669"/>
    <property type="project" value="UniProtKB-KW"/>
</dbReference>
<feature type="compositionally biased region" description="Basic and acidic residues" evidence="2">
    <location>
        <begin position="1405"/>
        <end position="1416"/>
    </location>
</feature>
<feature type="compositionally biased region" description="Low complexity" evidence="2">
    <location>
        <begin position="205"/>
        <end position="219"/>
    </location>
</feature>
<protein>
    <recommendedName>
        <fullName evidence="3">RING-type domain-containing protein</fullName>
    </recommendedName>
</protein>
<evidence type="ECO:0000259" key="3">
    <source>
        <dbReference type="PROSITE" id="PS50089"/>
    </source>
</evidence>
<feature type="compositionally biased region" description="Low complexity" evidence="2">
    <location>
        <begin position="530"/>
        <end position="543"/>
    </location>
</feature>
<feature type="compositionally biased region" description="Polar residues" evidence="2">
    <location>
        <begin position="1498"/>
        <end position="1519"/>
    </location>
</feature>
<feature type="compositionally biased region" description="Basic residues" evidence="2">
    <location>
        <begin position="80"/>
        <end position="95"/>
    </location>
</feature>
<feature type="domain" description="RING-type" evidence="3">
    <location>
        <begin position="1839"/>
        <end position="1880"/>
    </location>
</feature>
<feature type="compositionally biased region" description="Polar residues" evidence="2">
    <location>
        <begin position="855"/>
        <end position="864"/>
    </location>
</feature>
<feature type="compositionally biased region" description="Low complexity" evidence="2">
    <location>
        <begin position="1487"/>
        <end position="1497"/>
    </location>
</feature>
<feature type="compositionally biased region" description="Low complexity" evidence="2">
    <location>
        <begin position="1622"/>
        <end position="1637"/>
    </location>
</feature>
<feature type="compositionally biased region" description="Polar residues" evidence="2">
    <location>
        <begin position="1440"/>
        <end position="1462"/>
    </location>
</feature>
<feature type="compositionally biased region" description="Polar residues" evidence="2">
    <location>
        <begin position="1638"/>
        <end position="1683"/>
    </location>
</feature>
<feature type="compositionally biased region" description="Polar residues" evidence="2">
    <location>
        <begin position="1713"/>
        <end position="1752"/>
    </location>
</feature>
<feature type="region of interest" description="Disordered" evidence="2">
    <location>
        <begin position="559"/>
        <end position="633"/>
    </location>
</feature>
<feature type="region of interest" description="Disordered" evidence="2">
    <location>
        <begin position="1364"/>
        <end position="1754"/>
    </location>
</feature>
<feature type="region of interest" description="Disordered" evidence="2">
    <location>
        <begin position="1098"/>
        <end position="1213"/>
    </location>
</feature>
<comment type="caution">
    <text evidence="4">The sequence shown here is derived from an EMBL/GenBank/DDBJ whole genome shotgun (WGS) entry which is preliminary data.</text>
</comment>
<dbReference type="CDD" id="cd16454">
    <property type="entry name" value="RING-H2_PA-TM-RING"/>
    <property type="match status" value="1"/>
</dbReference>
<feature type="compositionally biased region" description="Low complexity" evidence="2">
    <location>
        <begin position="1420"/>
        <end position="1431"/>
    </location>
</feature>
<keyword evidence="5" id="KW-1185">Reference proteome</keyword>
<feature type="compositionally biased region" description="Polar residues" evidence="2">
    <location>
        <begin position="1592"/>
        <end position="1604"/>
    </location>
</feature>
<dbReference type="EMBL" id="AWNI01000039">
    <property type="protein sequence ID" value="ETS60091.1"/>
    <property type="molecule type" value="Genomic_DNA"/>
</dbReference>
<feature type="compositionally biased region" description="Polar residues" evidence="2">
    <location>
        <begin position="607"/>
        <end position="617"/>
    </location>
</feature>
<feature type="region of interest" description="Disordered" evidence="2">
    <location>
        <begin position="1"/>
        <end position="55"/>
    </location>
</feature>
<feature type="compositionally biased region" description="Basic and acidic residues" evidence="2">
    <location>
        <begin position="393"/>
        <end position="403"/>
    </location>
</feature>
<feature type="compositionally biased region" description="Basic and acidic residues" evidence="2">
    <location>
        <begin position="777"/>
        <end position="789"/>
    </location>
</feature>
<feature type="compositionally biased region" description="Low complexity" evidence="2">
    <location>
        <begin position="177"/>
        <end position="189"/>
    </location>
</feature>
<feature type="compositionally biased region" description="Low complexity" evidence="2">
    <location>
        <begin position="1034"/>
        <end position="1047"/>
    </location>
</feature>
<dbReference type="Proteomes" id="UP000019462">
    <property type="component" value="Unassembled WGS sequence"/>
</dbReference>
<feature type="compositionally biased region" description="Polar residues" evidence="2">
    <location>
        <begin position="280"/>
        <end position="292"/>
    </location>
</feature>
<sequence length="1884" mass="196900">MPPAQRRADRSRMYNLAGHAHSSGSLLPRSTDVHAASASAGPSSTQPPRGVDAADAPYLTNLESHFGRVTLTAPDNLLRKQAKEKKQKVRQRKAQNAHAAAAALAAPSHAALSPNTPRNAGVSTGLLDPGRRYQAALDDAAAAGSGLLLSAPGQQGVMRRAHSGNQTPTLASTSYLQTPPASSAQTTATRVRRRRQSIARDDASRPASRASATSRPDSALSFNDDENAQPDPGSAQTRDAPRRSRTESAPAAQRRSQNAFATPTDTAPNGPSRPHPPQPALQQSLHRQNVWNDITEDDPDDLPPPFPEGAPRPPTPPQPPSHSEAAADAQLIAPQPHTRIPDSPPPPFVSDDEDEPLVGGAATTQEQTGERPRSRASTTSSASASGDESVELTEERRAWESDLRNGLSFDVRLLREQQRRVARERAAVFQAREQQQSARIEEDAATSEAEVTADGAGSEVEAQPEAPAQSAQQEPVSAVRPVSPQVPSDAAAEAQASPDRLHDAFQDDPSAQAEEAPAVESPVPPARQLPSASVAAEARPAVQAATANDIADISGRLSLSNEPRLGLPQMPQIPQIPQPPASPISNGQDAIRSPRSSHILGHRKTNSDTPNAGSSRADNARSHVGVRASVGGAPGRRIELAHAARTHGSDSHLPLSRRPEDTLFVISAPPPAVHARAASGDEANTSCVAQVDDTAVPVRDVEEVSSHDEDDGAESDSSIEQWLAEAAAFDALRKREDEAAARVQQLREHVSESSESEQDMPGAFNVRPSRRTGSKVPDPERLKLMDEVLPKAPPPLVLGRSRGGAAFSDSDSTDTDDALDQYSSSDEDDDQHRAFRDAAAGGEADAFADAHSSVHARNSSSAPNLSILDEAAGPDLLPGAKVVDGPERKLSVKARGKLPERPEPPSPANSAAGPPHKHDVPETRAGEFQEDSSSSRDVSDADEMAPVPRADFNAARGRIEAAPLASRSGMEPLLQPLGYGRSRPDVGGRLKGLFGQPLVASADAAVMTAVEGPRPMNGSRRASNRSVKEQDAVAAESESAPAMAPSMRRQSSGGARKVSSTQTPEQKARDEALAQIAQVSGAQAKHDSLAALERLLAKTGRPTSMLPPSAMSRAELGGRLQPPSGSGESDAPSAGEKSEAPPAPPARSRLSRQGAVRGRVESVVPSQGLSRAPSTARPVSFVNPRSSAAPLPRGRLPAITDATRHFPPSASTGPGVTPSWLAYIPSEEQERLPAPLEPLRVGRVSEMVSRFEATPSTDQDKPTSPTKRAAASFGSPQSGDMDALARQIDEAASAWTQTHLAVPESSGLIRSPRTVAMDTLTGRDAPSLPPKSPLMTQEHIVAAASRNGLSASIAAAQAASWARRERNSEAGRPLPMLPPSVRGQGLGIESVHRGLPMPPPLPTRPPRERWMEETDAKLLTGGTTASSDSSTEPARLTARASASQQQGNSGGTVTRRSQNRDGGSSEVEERASMQSRGSTPAYGGERTSSTASTATYAQGNGSNSQRRPDSSGSAQQWANGSSSGGQRRRDSSGDAQWAKASSAAGHASVYLGAHGGDSEAKQGSASTTPRTWADSSGPAAPWGDASTRAPLWTNSAGSAGQGANSLDVHQAADSPAAQMHPSSSAALARSRAIGSSATAQARTNNSTSANQSQTFGSTTAAQERANAASSSSRPWANSLSSAGQGAPDSSMPAAQAQAVGSIPAAQRGDSSGRDSWTQSSSPGPLVQGNSSDSTCPSQVASASTPSVDSTLSRRLPTREGSLGLTDFDLLVAQLEREGAHYEQLSAIGEFLGPAKPTGATAAELGSLSVGRIECDARRVTREGKVKQKLSCVGVRVDKCTICMAQFREDQKAVILPCVHVFHQECAVALLKTANTCPTCRQPAF</sequence>
<dbReference type="GO" id="GO:0016567">
    <property type="term" value="P:protein ubiquitination"/>
    <property type="evidence" value="ECO:0007669"/>
    <property type="project" value="InterPro"/>
</dbReference>
<keyword evidence="1" id="KW-0479">Metal-binding</keyword>
<feature type="region of interest" description="Disordered" evidence="2">
    <location>
        <begin position="1010"/>
        <end position="1085"/>
    </location>
</feature>
<gene>
    <name evidence="4" type="ORF">PaG_06086</name>
</gene>
<keyword evidence="1" id="KW-0862">Zinc</keyword>
<keyword evidence="1" id="KW-0863">Zinc-finger</keyword>
<evidence type="ECO:0000313" key="4">
    <source>
        <dbReference type="EMBL" id="ETS60091.1"/>
    </source>
</evidence>
<feature type="compositionally biased region" description="Low complexity" evidence="2">
    <location>
        <begin position="509"/>
        <end position="521"/>
    </location>
</feature>
<dbReference type="InterPro" id="IPR013083">
    <property type="entry name" value="Znf_RING/FYVE/PHD"/>
</dbReference>
<feature type="compositionally biased region" description="Low complexity" evidence="2">
    <location>
        <begin position="458"/>
        <end position="479"/>
    </location>
</feature>
<organism evidence="4 5">
    <name type="scientific">Moesziomyces aphidis</name>
    <name type="common">Pseudozyma aphidis</name>
    <dbReference type="NCBI Taxonomy" id="84754"/>
    <lineage>
        <taxon>Eukaryota</taxon>
        <taxon>Fungi</taxon>
        <taxon>Dikarya</taxon>
        <taxon>Basidiomycota</taxon>
        <taxon>Ustilaginomycotina</taxon>
        <taxon>Ustilaginomycetes</taxon>
        <taxon>Ustilaginales</taxon>
        <taxon>Ustilaginaceae</taxon>
        <taxon>Moesziomyces</taxon>
    </lineage>
</organism>
<feature type="compositionally biased region" description="Polar residues" evidence="2">
    <location>
        <begin position="1254"/>
        <end position="1266"/>
    </location>
</feature>
<evidence type="ECO:0000256" key="1">
    <source>
        <dbReference type="PROSITE-ProRule" id="PRU00175"/>
    </source>
</evidence>
<feature type="compositionally biased region" description="Pro residues" evidence="2">
    <location>
        <begin position="302"/>
        <end position="320"/>
    </location>
</feature>
<dbReference type="Gene3D" id="3.30.40.10">
    <property type="entry name" value="Zinc/RING finger domain, C3HC4 (zinc finger)"/>
    <property type="match status" value="1"/>
</dbReference>
<feature type="compositionally biased region" description="Basic and acidic residues" evidence="2">
    <location>
        <begin position="736"/>
        <end position="752"/>
    </location>
</feature>
<feature type="region of interest" description="Disordered" evidence="2">
    <location>
        <begin position="156"/>
        <end position="543"/>
    </location>
</feature>
<feature type="compositionally biased region" description="Low complexity" evidence="2">
    <location>
        <begin position="97"/>
        <end position="114"/>
    </location>
</feature>
<evidence type="ECO:0000313" key="5">
    <source>
        <dbReference type="Proteomes" id="UP000019462"/>
    </source>
</evidence>
<feature type="compositionally biased region" description="Polar residues" evidence="2">
    <location>
        <begin position="254"/>
        <end position="269"/>
    </location>
</feature>
<feature type="compositionally biased region" description="Basic and acidic residues" evidence="2">
    <location>
        <begin position="916"/>
        <end position="939"/>
    </location>
</feature>
<feature type="compositionally biased region" description="Polar residues" evidence="2">
    <location>
        <begin position="163"/>
        <end position="176"/>
    </location>
</feature>
<evidence type="ECO:0000256" key="2">
    <source>
        <dbReference type="SAM" id="MobiDB-lite"/>
    </source>
</evidence>
<dbReference type="PANTHER" id="PTHR12622">
    <property type="entry name" value="DELTEX-RELATED"/>
    <property type="match status" value="1"/>
</dbReference>
<feature type="compositionally biased region" description="Low complexity" evidence="2">
    <location>
        <begin position="427"/>
        <end position="436"/>
    </location>
</feature>